<dbReference type="PANTHER" id="PTHR42755:SF1">
    <property type="entry name" value="3-DEOXY-D-MANNO-OCTULOSONIC ACID TRANSFERASE, MITOCHONDRIAL-RELATED"/>
    <property type="match status" value="1"/>
</dbReference>
<keyword evidence="9" id="KW-0448">Lipopolysaccharide biosynthesis</keyword>
<dbReference type="GO" id="GO:0005886">
    <property type="term" value="C:plasma membrane"/>
    <property type="evidence" value="ECO:0007669"/>
    <property type="project" value="UniProtKB-SubCell"/>
</dbReference>
<evidence type="ECO:0000256" key="7">
    <source>
        <dbReference type="PIRSR" id="PIRSR639901-1"/>
    </source>
</evidence>
<feature type="site" description="Transition state stabilizer" evidence="8">
    <location>
        <position position="216"/>
    </location>
</feature>
<evidence type="ECO:0000256" key="8">
    <source>
        <dbReference type="PIRSR" id="PIRSR639901-2"/>
    </source>
</evidence>
<feature type="site" description="Transition state stabilizer" evidence="8">
    <location>
        <position position="138"/>
    </location>
</feature>
<sequence>MKRLLFGVYQAMILLLLPPLSLYLLRRLIGRPAYRDGVMQRLGRYPRDFFKAIEGRQVIWVHAVSVGEVISSELFIQSLRRRYPKAGIIFSTTTPTGQAAARQRLKGVDQFIYFPFDLPWVTRSVVERISPALFIFLETELWPNFLRTLSKKGIPSILINGRISERGFRRYRRVRFFLSSVLEEVSLFLMQTERDAEKIRTLGAPSDRVIRTGNMKYDQAASRGVPKEAGTLRTEIGLAPGERLMIAGSTHEGEEESVLDAYRIIADAIGPMKLLIAPRHLDRLGRVEELLIQRGMACVRKTALNRMRNEELGMRNERVILLDTLGELDQYYALADLVFVGGSLVPIGGHNVLEVAAHRRPVFFGPHMSNFKEIADQLKGSGGGMEVSGGKEMGLQMVWLMQHPDEMKKRGESAYQVVLANRGAVMRNLEQVARWLEN</sequence>
<keyword evidence="9" id="KW-1003">Cell membrane</keyword>
<keyword evidence="9" id="KW-0812">Transmembrane</keyword>
<comment type="catalytic activity">
    <reaction evidence="6 9">
        <text>lipid IVA (E. coli) + CMP-3-deoxy-beta-D-manno-octulosonate = alpha-Kdo-(2-&gt;6)-lipid IVA (E. coli) + CMP + H(+)</text>
        <dbReference type="Rhea" id="RHEA:28066"/>
        <dbReference type="ChEBI" id="CHEBI:15378"/>
        <dbReference type="ChEBI" id="CHEBI:58603"/>
        <dbReference type="ChEBI" id="CHEBI:60364"/>
        <dbReference type="ChEBI" id="CHEBI:60377"/>
        <dbReference type="ChEBI" id="CHEBI:85987"/>
        <dbReference type="EC" id="2.4.99.12"/>
    </reaction>
</comment>
<feature type="domain" description="3-deoxy-D-manno-octulosonic-acid transferase N-terminal" evidence="10">
    <location>
        <begin position="38"/>
        <end position="219"/>
    </location>
</feature>
<evidence type="ECO:0000256" key="2">
    <source>
        <dbReference type="ARBA" id="ARBA00012621"/>
    </source>
</evidence>
<evidence type="ECO:0000259" key="10">
    <source>
        <dbReference type="Pfam" id="PF04413"/>
    </source>
</evidence>
<dbReference type="Gene3D" id="3.40.50.2000">
    <property type="entry name" value="Glycogen Phosphorylase B"/>
    <property type="match status" value="1"/>
</dbReference>
<dbReference type="AlphaFoldDB" id="A0A7X6DPP0"/>
<dbReference type="Gene3D" id="3.40.50.11720">
    <property type="entry name" value="3-Deoxy-D-manno-octulosonic-acid transferase, N-terminal domain"/>
    <property type="match status" value="1"/>
</dbReference>
<comment type="subcellular location">
    <subcellularLocation>
        <location evidence="9">Cell membrane</location>
    </subcellularLocation>
</comment>
<dbReference type="EMBL" id="VTOW01000002">
    <property type="protein sequence ID" value="NKE70987.1"/>
    <property type="molecule type" value="Genomic_DNA"/>
</dbReference>
<dbReference type="RefSeq" id="WP_168059332.1">
    <property type="nucleotide sequence ID" value="NZ_VTOW01000002.1"/>
</dbReference>
<name>A0A7X6DPP0_9BACT</name>
<evidence type="ECO:0000256" key="6">
    <source>
        <dbReference type="ARBA" id="ARBA00049183"/>
    </source>
</evidence>
<keyword evidence="12" id="KW-1185">Reference proteome</keyword>
<dbReference type="SUPFAM" id="SSF53756">
    <property type="entry name" value="UDP-Glycosyltransferase/glycogen phosphorylase"/>
    <property type="match status" value="1"/>
</dbReference>
<dbReference type="Pfam" id="PF04413">
    <property type="entry name" value="Glycos_transf_N"/>
    <property type="match status" value="1"/>
</dbReference>
<keyword evidence="4 9" id="KW-0808">Transferase</keyword>
<accession>A0A7X6DPP0</accession>
<organism evidence="11 12">
    <name type="scientific">Candidatus Manganitrophus noduliformans</name>
    <dbReference type="NCBI Taxonomy" id="2606439"/>
    <lineage>
        <taxon>Bacteria</taxon>
        <taxon>Pseudomonadati</taxon>
        <taxon>Nitrospirota</taxon>
        <taxon>Nitrospiria</taxon>
        <taxon>Candidatus Troglogloeales</taxon>
        <taxon>Candidatus Manganitrophaceae</taxon>
        <taxon>Candidatus Manganitrophus</taxon>
    </lineage>
</organism>
<dbReference type="GO" id="GO:0009244">
    <property type="term" value="P:lipopolysaccharide core region biosynthetic process"/>
    <property type="evidence" value="ECO:0007669"/>
    <property type="project" value="UniProtKB-UniRule"/>
</dbReference>
<dbReference type="InterPro" id="IPR007507">
    <property type="entry name" value="Glycos_transf_N"/>
</dbReference>
<comment type="function">
    <text evidence="9">Involved in lipopolysaccharide (LPS) biosynthesis. Catalyzes the transfer of 3-deoxy-D-manno-octulosonate (Kdo) residue(s) from CMP-Kdo to lipid IV(A), the tetraacyldisaccharide-1,4'-bisphosphate precursor of lipid A.</text>
</comment>
<protein>
    <recommendedName>
        <fullName evidence="3 9">3-deoxy-D-manno-octulosonic acid transferase</fullName>
        <shortName evidence="9">Kdo transferase</shortName>
        <ecNumber evidence="2 9">2.4.99.12</ecNumber>
    </recommendedName>
    <alternativeName>
        <fullName evidence="5 9">Lipid IV(A) 3-deoxy-D-manno-octulosonic acid transferase</fullName>
    </alternativeName>
</protein>
<dbReference type="GO" id="GO:0043842">
    <property type="term" value="F:Kdo transferase activity"/>
    <property type="evidence" value="ECO:0007669"/>
    <property type="project" value="UniProtKB-EC"/>
</dbReference>
<dbReference type="Proteomes" id="UP000534783">
    <property type="component" value="Unassembled WGS sequence"/>
</dbReference>
<dbReference type="EC" id="2.4.99.12" evidence="2 9"/>
<comment type="caution">
    <text evidence="11">The sequence shown here is derived from an EMBL/GenBank/DDBJ whole genome shotgun (WGS) entry which is preliminary data.</text>
</comment>
<reference evidence="11 12" key="1">
    <citation type="journal article" date="2020" name="Nature">
        <title>Bacterial chemolithoautotrophy via manganese oxidation.</title>
        <authorList>
            <person name="Yu H."/>
            <person name="Leadbetter J.R."/>
        </authorList>
    </citation>
    <scope>NUCLEOTIDE SEQUENCE [LARGE SCALE GENOMIC DNA]</scope>
    <source>
        <strain evidence="11 12">Mn-1</strain>
    </source>
</reference>
<evidence type="ECO:0000256" key="3">
    <source>
        <dbReference type="ARBA" id="ARBA00019077"/>
    </source>
</evidence>
<evidence type="ECO:0000313" key="12">
    <source>
        <dbReference type="Proteomes" id="UP000534783"/>
    </source>
</evidence>
<dbReference type="InterPro" id="IPR039901">
    <property type="entry name" value="Kdotransferase"/>
</dbReference>
<feature type="active site" description="Proton acceptor" evidence="7">
    <location>
        <position position="68"/>
    </location>
</feature>
<dbReference type="PANTHER" id="PTHR42755">
    <property type="entry name" value="3-DEOXY-MANNO-OCTULOSONATE CYTIDYLYLTRANSFERASE"/>
    <property type="match status" value="1"/>
</dbReference>
<evidence type="ECO:0000256" key="5">
    <source>
        <dbReference type="ARBA" id="ARBA00031445"/>
    </source>
</evidence>
<dbReference type="UniPathway" id="UPA00958"/>
<comment type="similarity">
    <text evidence="9">Belongs to the glycosyltransferase group 1 family.</text>
</comment>
<evidence type="ECO:0000256" key="4">
    <source>
        <dbReference type="ARBA" id="ARBA00022679"/>
    </source>
</evidence>
<keyword evidence="9" id="KW-1133">Transmembrane helix</keyword>
<evidence type="ECO:0000256" key="9">
    <source>
        <dbReference type="RuleBase" id="RU365103"/>
    </source>
</evidence>
<proteinExistence type="inferred from homology"/>
<gene>
    <name evidence="11" type="ORF">MNODULE_09580</name>
</gene>
<dbReference type="GO" id="GO:0009245">
    <property type="term" value="P:lipid A biosynthetic process"/>
    <property type="evidence" value="ECO:0007669"/>
    <property type="project" value="TreeGrafter"/>
</dbReference>
<evidence type="ECO:0000256" key="1">
    <source>
        <dbReference type="ARBA" id="ARBA00004713"/>
    </source>
</evidence>
<feature type="transmembrane region" description="Helical" evidence="9">
    <location>
        <begin position="6"/>
        <end position="25"/>
    </location>
</feature>
<keyword evidence="9" id="KW-0472">Membrane</keyword>
<dbReference type="InterPro" id="IPR038107">
    <property type="entry name" value="Glycos_transf_N_sf"/>
</dbReference>
<comment type="pathway">
    <text evidence="1 9">Bacterial outer membrane biogenesis; LPS core biosynthesis.</text>
</comment>
<evidence type="ECO:0000313" key="11">
    <source>
        <dbReference type="EMBL" id="NKE70987.1"/>
    </source>
</evidence>